<keyword evidence="2 6" id="KW-0999">Mitochondrion inner membrane</keyword>
<reference evidence="7" key="1">
    <citation type="submission" date="2017-04" db="EMBL/GenBank/DDBJ databases">
        <title>Population genomics of picophytoplankton unveils novel chromosome hypervariability.</title>
        <authorList>
            <consortium name="DOE Joint Genome Institute"/>
            <person name="Blanc-Mathieu R."/>
            <person name="Krasovec M."/>
            <person name="Hebrard M."/>
            <person name="Yau S."/>
            <person name="Desgranges E."/>
            <person name="Martin J."/>
            <person name="Schackwitz W."/>
            <person name="Kuo A."/>
            <person name="Salin G."/>
            <person name="Donnadieu C."/>
            <person name="Desdevises Y."/>
            <person name="Sanchez-Ferandin S."/>
            <person name="Moreau H."/>
            <person name="Rivals E."/>
            <person name="Grigoriev I.V."/>
            <person name="Grimsley N."/>
            <person name="Eyre-Walker A."/>
            <person name="Piganeau G."/>
        </authorList>
    </citation>
    <scope>NUCLEOTIDE SEQUENCE [LARGE SCALE GENOMIC DNA]</scope>
    <source>
        <strain evidence="7">RCC 1115</strain>
    </source>
</reference>
<evidence type="ECO:0000256" key="1">
    <source>
        <dbReference type="ARBA" id="ARBA00022688"/>
    </source>
</evidence>
<evidence type="ECO:0000313" key="7">
    <source>
        <dbReference type="EMBL" id="OUS41884.1"/>
    </source>
</evidence>
<dbReference type="GO" id="GO:0031314">
    <property type="term" value="C:extrinsic component of mitochondrial inner membrane"/>
    <property type="evidence" value="ECO:0007669"/>
    <property type="project" value="UniProtKB-UniRule"/>
</dbReference>
<keyword evidence="5 6" id="KW-0456">Lyase</keyword>
<dbReference type="AlphaFoldDB" id="A0A1Y5I153"/>
<keyword evidence="3 6" id="KW-0496">Mitochondrion</keyword>
<comment type="function">
    <text evidence="6">Lyase that catalyzes the C1-decarboxylation of 4-hydroxy-3-methoxy-5-(all-trans-polyprenyl)benzoic acid into 2-methoxy-6-(all-trans-polyprenyl)phenol during ubiquinone biosynthesis.</text>
</comment>
<dbReference type="EC" id="4.1.1.130" evidence="6"/>
<dbReference type="Pfam" id="PF05019">
    <property type="entry name" value="Coq4"/>
    <property type="match status" value="1"/>
</dbReference>
<evidence type="ECO:0000256" key="3">
    <source>
        <dbReference type="ARBA" id="ARBA00023128"/>
    </source>
</evidence>
<dbReference type="GO" id="GO:0008270">
    <property type="term" value="F:zinc ion binding"/>
    <property type="evidence" value="ECO:0007669"/>
    <property type="project" value="UniProtKB-UniRule"/>
</dbReference>
<keyword evidence="6" id="KW-0862">Zinc</keyword>
<gene>
    <name evidence="7" type="ORF">BE221DRAFT_64400</name>
</gene>
<evidence type="ECO:0000256" key="4">
    <source>
        <dbReference type="ARBA" id="ARBA00023136"/>
    </source>
</evidence>
<name>A0A1Y5I153_OSTTA</name>
<feature type="binding site" evidence="6">
    <location>
        <position position="135"/>
    </location>
    <ligand>
        <name>Zn(2+)</name>
        <dbReference type="ChEBI" id="CHEBI:29105"/>
    </ligand>
</feature>
<evidence type="ECO:0000256" key="5">
    <source>
        <dbReference type="ARBA" id="ARBA00023239"/>
    </source>
</evidence>
<feature type="binding site" evidence="6">
    <location>
        <position position="147"/>
    </location>
    <ligand>
        <name>Zn(2+)</name>
        <dbReference type="ChEBI" id="CHEBI:29105"/>
    </ligand>
</feature>
<comment type="similarity">
    <text evidence="6">Belongs to the COQ4 family.</text>
</comment>
<sequence length="230" mass="25892">MSTDSKFISVDSPGRTSLLRTLFHGVASMESLRDPTRADLIALLSELTSKTDIERVQRRMMSCKEGRQIVTEHRRVSNVTLEIARSCSLGTFGRAYADFMDQRGFIPSHRPPPKLNPNQSTYVLLRLREVHDFLHVLFACPTTVEGELALKGVEFANCQLPISALAAIIARIQLDEKSQHRLHKELLPWAVRAGSSCSALEAIDFESDFASPLSHVQRKYNIHPLENLLR</sequence>
<protein>
    <recommendedName>
        <fullName evidence="6">Ubiquinone biosynthesis protein COQ4 homolog, mitochondrial</fullName>
    </recommendedName>
    <alternativeName>
        <fullName evidence="6">4-hydroxy-3-methoxy-5-polyprenylbenzoate decarboxylase</fullName>
        <ecNumber evidence="6">4.1.1.130</ecNumber>
    </alternativeName>
    <alternativeName>
        <fullName evidence="6">Coenzyme Q biosynthesis protein 4 homolog</fullName>
    </alternativeName>
</protein>
<organism evidence="7">
    <name type="scientific">Ostreococcus tauri</name>
    <name type="common">Marine green alga</name>
    <dbReference type="NCBI Taxonomy" id="70448"/>
    <lineage>
        <taxon>Eukaryota</taxon>
        <taxon>Viridiplantae</taxon>
        <taxon>Chlorophyta</taxon>
        <taxon>Mamiellophyceae</taxon>
        <taxon>Mamiellales</taxon>
        <taxon>Bathycoccaceae</taxon>
        <taxon>Ostreococcus</taxon>
    </lineage>
</organism>
<dbReference type="GO" id="GO:0120539">
    <property type="term" value="F:4-hydroxy-3-methoxy-5-polyprenylbenzoate decarboxylase activity"/>
    <property type="evidence" value="ECO:0007669"/>
    <property type="project" value="UniProtKB-EC"/>
</dbReference>
<evidence type="ECO:0000256" key="2">
    <source>
        <dbReference type="ARBA" id="ARBA00022792"/>
    </source>
</evidence>
<keyword evidence="4 6" id="KW-0472">Membrane</keyword>
<evidence type="ECO:0000256" key="6">
    <source>
        <dbReference type="HAMAP-Rule" id="MF_03111"/>
    </source>
</evidence>
<accession>A0A1Y5I153</accession>
<keyword evidence="1 6" id="KW-0831">Ubiquinone biosynthesis</keyword>
<dbReference type="PANTHER" id="PTHR12922">
    <property type="entry name" value="UBIQUINONE BIOSYNTHESIS PROTEIN"/>
    <property type="match status" value="1"/>
</dbReference>
<feature type="binding site" evidence="6">
    <location>
        <position position="131"/>
    </location>
    <ligand>
        <name>Zn(2+)</name>
        <dbReference type="ChEBI" id="CHEBI:29105"/>
    </ligand>
</feature>
<dbReference type="InterPro" id="IPR007715">
    <property type="entry name" value="Coq4"/>
</dbReference>
<comment type="catalytic activity">
    <reaction evidence="6">
        <text>a 4-hydroxy-3-methoxy-5-(all-trans-polyprenyl)benzoate + H(+) = a 2-methoxy-6-(all-trans-polyprenyl)phenol + CO2</text>
        <dbReference type="Rhea" id="RHEA:81179"/>
        <dbReference type="Rhea" id="RHEA-COMP:9551"/>
        <dbReference type="Rhea" id="RHEA-COMP:10931"/>
        <dbReference type="ChEBI" id="CHEBI:15378"/>
        <dbReference type="ChEBI" id="CHEBI:16526"/>
        <dbReference type="ChEBI" id="CHEBI:62731"/>
        <dbReference type="ChEBI" id="CHEBI:84443"/>
        <dbReference type="EC" id="4.1.1.130"/>
    </reaction>
</comment>
<keyword evidence="6" id="KW-0479">Metal-binding</keyword>
<dbReference type="Proteomes" id="UP000195557">
    <property type="component" value="Unassembled WGS sequence"/>
</dbReference>
<dbReference type="EMBL" id="KZ155839">
    <property type="protein sequence ID" value="OUS41884.1"/>
    <property type="molecule type" value="Genomic_DNA"/>
</dbReference>
<keyword evidence="7" id="KW-0830">Ubiquinone</keyword>
<dbReference type="UniPathway" id="UPA00232"/>
<comment type="cofactor">
    <cofactor evidence="6">
        <name>Zn(2+)</name>
        <dbReference type="ChEBI" id="CHEBI:29105"/>
    </cofactor>
</comment>
<dbReference type="PANTHER" id="PTHR12922:SF7">
    <property type="entry name" value="UBIQUINONE BIOSYNTHESIS PROTEIN COQ4 HOMOLOG, MITOCHONDRIAL"/>
    <property type="match status" value="1"/>
</dbReference>
<feature type="binding site" evidence="6">
    <location>
        <position position="132"/>
    </location>
    <ligand>
        <name>Zn(2+)</name>
        <dbReference type="ChEBI" id="CHEBI:29105"/>
    </ligand>
</feature>
<dbReference type="HAMAP" id="MF_03111">
    <property type="entry name" value="Coq4"/>
    <property type="match status" value="1"/>
</dbReference>
<comment type="subcellular location">
    <subcellularLocation>
        <location evidence="6">Mitochondrion inner membrane</location>
        <topology evidence="6">Peripheral membrane protein</topology>
        <orientation evidence="6">Matrix side</orientation>
    </subcellularLocation>
</comment>
<comment type="pathway">
    <text evidence="6">Cofactor biosynthesis; ubiquinone biosynthesis.</text>
</comment>
<proteinExistence type="inferred from homology"/>
<dbReference type="InterPro" id="IPR027540">
    <property type="entry name" value="Coq4_euk"/>
</dbReference>
<comment type="subunit">
    <text evidence="6">Component of a multi-subunit COQ enzyme complex.</text>
</comment>